<reference evidence="1" key="1">
    <citation type="submission" date="2021-03" db="EMBL/GenBank/DDBJ databases">
        <title>Molecular epidemiology and mechanisms of colistin and carbapenem resistance in Enterobacteriaceae from clinical isolates, the environment and porcine samples in Pretoria, South Africa.</title>
        <authorList>
            <person name="Bogoshi D."/>
            <person name="Mbelle N.M."/>
            <person name="Naidoo V."/>
            <person name="Osei Sekyere J."/>
        </authorList>
    </citation>
    <scope>NUCLEOTIDE SEQUENCE</scope>
    <source>
        <strain evidence="1">C052</strain>
    </source>
</reference>
<sequence>MAAIRQGFSEFYVCSGIFSALQNSVPHFIHDTPLEQLRSDIADEAISAEDFAIAASG</sequence>
<evidence type="ECO:0000313" key="1">
    <source>
        <dbReference type="EMBL" id="MBO1915776.1"/>
    </source>
</evidence>
<organism evidence="1 2">
    <name type="scientific">Providencia rettgeri</name>
    <dbReference type="NCBI Taxonomy" id="587"/>
    <lineage>
        <taxon>Bacteria</taxon>
        <taxon>Pseudomonadati</taxon>
        <taxon>Pseudomonadota</taxon>
        <taxon>Gammaproteobacteria</taxon>
        <taxon>Enterobacterales</taxon>
        <taxon>Morganellaceae</taxon>
        <taxon>Providencia</taxon>
    </lineage>
</organism>
<proteinExistence type="predicted"/>
<dbReference type="AlphaFoldDB" id="A0A939SL72"/>
<evidence type="ECO:0000313" key="2">
    <source>
        <dbReference type="Proteomes" id="UP000664477"/>
    </source>
</evidence>
<name>A0A939SL72_PRORE</name>
<comment type="caution">
    <text evidence="1">The sequence shown here is derived from an EMBL/GenBank/DDBJ whole genome shotgun (WGS) entry which is preliminary data.</text>
</comment>
<dbReference type="Proteomes" id="UP000664477">
    <property type="component" value="Unassembled WGS sequence"/>
</dbReference>
<accession>A0A939SL72</accession>
<protein>
    <submittedName>
        <fullName evidence="1">Uncharacterized protein</fullName>
    </submittedName>
</protein>
<dbReference type="EMBL" id="JAGETQ010000002">
    <property type="protein sequence ID" value="MBO1915776.1"/>
    <property type="molecule type" value="Genomic_DNA"/>
</dbReference>
<gene>
    <name evidence="1" type="ORF">J4727_01775</name>
</gene>